<dbReference type="Gene3D" id="3.40.50.300">
    <property type="entry name" value="P-loop containing nucleotide triphosphate hydrolases"/>
    <property type="match status" value="1"/>
</dbReference>
<dbReference type="InterPro" id="IPR027417">
    <property type="entry name" value="P-loop_NTPase"/>
</dbReference>
<name>A0A5J4YID7_PORPP</name>
<accession>A0A5J4YID7</accession>
<dbReference type="OrthoDB" id="2613at2759"/>
<dbReference type="OMA" id="DVREPAM"/>
<gene>
    <name evidence="1" type="ORF">FVE85_4465</name>
</gene>
<proteinExistence type="predicted"/>
<reference evidence="2" key="1">
    <citation type="journal article" date="2019" name="Nat. Commun.">
        <title>Expansion of phycobilisome linker gene families in mesophilic red algae.</title>
        <authorList>
            <person name="Lee J."/>
            <person name="Kim D."/>
            <person name="Bhattacharya D."/>
            <person name="Yoon H.S."/>
        </authorList>
    </citation>
    <scope>NUCLEOTIDE SEQUENCE [LARGE SCALE GENOMIC DNA]</scope>
    <source>
        <strain evidence="2">CCMP 1328</strain>
    </source>
</reference>
<sequence>MGRFFVLKGLPATGKSTLGDALGRALQGQCAVLSKDDARDFMVGYDARVRDACVCAARLASAAQHDAEANALCYDIVLHIAEKQLKYGLDVVFDSPLGRVGLMERCVQIADRLAGSGVRLVLVDCQLEDQEWLLRLRKRAMLCPQDHRMNDPEQIRNYYLSSQFEIPSHLATIRCDMTRPPHVLAAQILSSEHCKTP</sequence>
<dbReference type="PANTHER" id="PTHR37807">
    <property type="entry name" value="OS07G0160300 PROTEIN"/>
    <property type="match status" value="1"/>
</dbReference>
<dbReference type="Proteomes" id="UP000324585">
    <property type="component" value="Unassembled WGS sequence"/>
</dbReference>
<organism evidence="1 2">
    <name type="scientific">Porphyridium purpureum</name>
    <name type="common">Red alga</name>
    <name type="synonym">Porphyridium cruentum</name>
    <dbReference type="NCBI Taxonomy" id="35688"/>
    <lineage>
        <taxon>Eukaryota</taxon>
        <taxon>Rhodophyta</taxon>
        <taxon>Bangiophyceae</taxon>
        <taxon>Porphyridiales</taxon>
        <taxon>Porphyridiaceae</taxon>
        <taxon>Porphyridium</taxon>
    </lineage>
</organism>
<dbReference type="PANTHER" id="PTHR37807:SF3">
    <property type="entry name" value="OS07G0160300 PROTEIN"/>
    <property type="match status" value="1"/>
</dbReference>
<evidence type="ECO:0000313" key="2">
    <source>
        <dbReference type="Proteomes" id="UP000324585"/>
    </source>
</evidence>
<dbReference type="AlphaFoldDB" id="A0A5J4YID7"/>
<dbReference type="Pfam" id="PF13671">
    <property type="entry name" value="AAA_33"/>
    <property type="match status" value="1"/>
</dbReference>
<protein>
    <submittedName>
        <fullName evidence="1">Uncharacterized protein</fullName>
    </submittedName>
</protein>
<dbReference type="SUPFAM" id="SSF52540">
    <property type="entry name" value="P-loop containing nucleoside triphosphate hydrolases"/>
    <property type="match status" value="1"/>
</dbReference>
<comment type="caution">
    <text evidence="1">The sequence shown here is derived from an EMBL/GenBank/DDBJ whole genome shotgun (WGS) entry which is preliminary data.</text>
</comment>
<evidence type="ECO:0000313" key="1">
    <source>
        <dbReference type="EMBL" id="KAA8491048.1"/>
    </source>
</evidence>
<keyword evidence="2" id="KW-1185">Reference proteome</keyword>
<dbReference type="EMBL" id="VRMN01000016">
    <property type="protein sequence ID" value="KAA8491048.1"/>
    <property type="molecule type" value="Genomic_DNA"/>
</dbReference>